<gene>
    <name evidence="2" type="primary">prkC_1</name>
    <name evidence="2" type="ORF">PAECIP111893_01869</name>
</gene>
<keyword evidence="3" id="KW-1185">Reference proteome</keyword>
<dbReference type="PROSITE" id="PS50011">
    <property type="entry name" value="PROTEIN_KINASE_DOM"/>
    <property type="match status" value="1"/>
</dbReference>
<dbReference type="InterPro" id="IPR000719">
    <property type="entry name" value="Prot_kinase_dom"/>
</dbReference>
<sequence>MMLRNFYDEYELLEPIDGGESAEEYYTSVLWYGASKADEQEVAIKQILLRDSFDLRERREIRRLQNQFREEMRTLKLLQGTNGVVQLVDYFEIELEIIIVLEKAAGLPLNRYMRERGLFTVDKLFRIGQRLAAILQDIHHKQIIHRDLTASNIFIDEGDCVTVIDFGQAYRISGVMERGAGTRGYMPPEAYQLKHKPRAAYDVFSFGILLFIMLEGRLPYHQEQINSGTAPALQFVTSSPPAALEQLIRRCIQIDRLQRPSVTEIRYQLQRMEEHYERCR</sequence>
<evidence type="ECO:0000313" key="2">
    <source>
        <dbReference type="EMBL" id="CAH1202658.1"/>
    </source>
</evidence>
<dbReference type="Pfam" id="PF00069">
    <property type="entry name" value="Pkinase"/>
    <property type="match status" value="1"/>
</dbReference>
<dbReference type="EMBL" id="CAKMMF010000008">
    <property type="protein sequence ID" value="CAH1202658.1"/>
    <property type="molecule type" value="Genomic_DNA"/>
</dbReference>
<keyword evidence="2" id="KW-0418">Kinase</keyword>
<dbReference type="CDD" id="cd14014">
    <property type="entry name" value="STKc_PknB_like"/>
    <property type="match status" value="1"/>
</dbReference>
<organism evidence="2 3">
    <name type="scientific">Paenibacillus plantiphilus</name>
    <dbReference type="NCBI Taxonomy" id="2905650"/>
    <lineage>
        <taxon>Bacteria</taxon>
        <taxon>Bacillati</taxon>
        <taxon>Bacillota</taxon>
        <taxon>Bacilli</taxon>
        <taxon>Bacillales</taxon>
        <taxon>Paenibacillaceae</taxon>
        <taxon>Paenibacillus</taxon>
    </lineage>
</organism>
<dbReference type="InterPro" id="IPR011009">
    <property type="entry name" value="Kinase-like_dom_sf"/>
</dbReference>
<comment type="caution">
    <text evidence="2">The sequence shown here is derived from an EMBL/GenBank/DDBJ whole genome shotgun (WGS) entry which is preliminary data.</text>
</comment>
<reference evidence="2" key="1">
    <citation type="submission" date="2022-01" db="EMBL/GenBank/DDBJ databases">
        <authorList>
            <person name="Criscuolo A."/>
        </authorList>
    </citation>
    <scope>NUCLEOTIDE SEQUENCE</scope>
    <source>
        <strain evidence="2">CIP111893</strain>
    </source>
</reference>
<keyword evidence="2" id="KW-0808">Transferase</keyword>
<dbReference type="PROSITE" id="PS00109">
    <property type="entry name" value="PROTEIN_KINASE_TYR"/>
    <property type="match status" value="1"/>
</dbReference>
<name>A0ABM9C5W9_9BACL</name>
<dbReference type="Gene3D" id="1.10.510.10">
    <property type="entry name" value="Transferase(Phosphotransferase) domain 1"/>
    <property type="match status" value="1"/>
</dbReference>
<protein>
    <submittedName>
        <fullName evidence="2">Serine/threonine-protein kinase PrkC</fullName>
        <ecNumber evidence="2">2.7.11.1</ecNumber>
    </submittedName>
</protein>
<dbReference type="Proteomes" id="UP000838686">
    <property type="component" value="Unassembled WGS sequence"/>
</dbReference>
<feature type="domain" description="Protein kinase" evidence="1">
    <location>
        <begin position="10"/>
        <end position="276"/>
    </location>
</feature>
<dbReference type="EC" id="2.7.11.1" evidence="2"/>
<dbReference type="PANTHER" id="PTHR44329">
    <property type="entry name" value="SERINE/THREONINE-PROTEIN KINASE TNNI3K-RELATED"/>
    <property type="match status" value="1"/>
</dbReference>
<dbReference type="RefSeq" id="WP_236340307.1">
    <property type="nucleotide sequence ID" value="NZ_CAKMMF010000008.1"/>
</dbReference>
<dbReference type="GO" id="GO:0004674">
    <property type="term" value="F:protein serine/threonine kinase activity"/>
    <property type="evidence" value="ECO:0007669"/>
    <property type="project" value="UniProtKB-EC"/>
</dbReference>
<evidence type="ECO:0000259" key="1">
    <source>
        <dbReference type="PROSITE" id="PS50011"/>
    </source>
</evidence>
<dbReference type="InterPro" id="IPR008266">
    <property type="entry name" value="Tyr_kinase_AS"/>
</dbReference>
<proteinExistence type="predicted"/>
<evidence type="ECO:0000313" key="3">
    <source>
        <dbReference type="Proteomes" id="UP000838686"/>
    </source>
</evidence>
<accession>A0ABM9C5W9</accession>
<dbReference type="SUPFAM" id="SSF56112">
    <property type="entry name" value="Protein kinase-like (PK-like)"/>
    <property type="match status" value="1"/>
</dbReference>
<dbReference type="InterPro" id="IPR051681">
    <property type="entry name" value="Ser/Thr_Kinases-Pseudokinases"/>
</dbReference>